<proteinExistence type="predicted"/>
<dbReference type="OrthoDB" id="1935530at2759"/>
<feature type="domain" description="GST N-terminal" evidence="1">
    <location>
        <begin position="33"/>
        <end position="110"/>
    </location>
</feature>
<dbReference type="PANTHER" id="PTHR43920:SF5">
    <property type="entry name" value="CHLORIDE INTRACELLULAR CHANNEL CLIC"/>
    <property type="match status" value="1"/>
</dbReference>
<dbReference type="InterPro" id="IPR040079">
    <property type="entry name" value="Glutathione_S-Trfase"/>
</dbReference>
<evidence type="ECO:0000259" key="1">
    <source>
        <dbReference type="PROSITE" id="PS50404"/>
    </source>
</evidence>
<dbReference type="InterPro" id="IPR036249">
    <property type="entry name" value="Thioredoxin-like_sf"/>
</dbReference>
<accession>A0A0M0K6M9</accession>
<dbReference type="SUPFAM" id="SSF47616">
    <property type="entry name" value="GST C-terminal domain-like"/>
    <property type="match status" value="1"/>
</dbReference>
<dbReference type="Gene3D" id="1.20.1050.10">
    <property type="match status" value="1"/>
</dbReference>
<dbReference type="InterPro" id="IPR036282">
    <property type="entry name" value="Glutathione-S-Trfase_C_sf"/>
</dbReference>
<dbReference type="CDD" id="cd00570">
    <property type="entry name" value="GST_N_family"/>
    <property type="match status" value="1"/>
</dbReference>
<dbReference type="PROSITE" id="PS50404">
    <property type="entry name" value="GST_NTER"/>
    <property type="match status" value="1"/>
</dbReference>
<sequence>MLTRRALRARRSLIAAITIATAPASALQLHVKAGPDGRSIGDCPFAHAVRLAAGAKGLPVDVHPHAPDAKPAWLLDNHEGKMPCLVDGADIITESRRIAAFLDERYPPSLSGLPGIEAAEAAAQPVFGAFARYCKSCKEGSLTAENVAAESELKKALLLHLCTLDAHLAVAAKPYACGEAFSTADAFLLPALYHIKVAGKAFKGFEIPVQFMALHAYMEHAMATSLFTESAPTPEMVRWGWATARTDDSDHKARVRRTALAAVQTKSV</sequence>
<protein>
    <submittedName>
        <fullName evidence="2">Dehydroascorbate reductase</fullName>
    </submittedName>
</protein>
<dbReference type="AlphaFoldDB" id="A0A0M0K6M9"/>
<dbReference type="Gene3D" id="3.40.30.10">
    <property type="entry name" value="Glutaredoxin"/>
    <property type="match status" value="1"/>
</dbReference>
<organism evidence="2 3">
    <name type="scientific">Chrysochromulina tobinii</name>
    <dbReference type="NCBI Taxonomy" id="1460289"/>
    <lineage>
        <taxon>Eukaryota</taxon>
        <taxon>Haptista</taxon>
        <taxon>Haptophyta</taxon>
        <taxon>Prymnesiophyceae</taxon>
        <taxon>Prymnesiales</taxon>
        <taxon>Chrysochromulinaceae</taxon>
        <taxon>Chrysochromulina</taxon>
    </lineage>
</organism>
<dbReference type="EMBL" id="JWZX01001271">
    <property type="protein sequence ID" value="KOO34277.1"/>
    <property type="molecule type" value="Genomic_DNA"/>
</dbReference>
<dbReference type="Pfam" id="PF13417">
    <property type="entry name" value="GST_N_3"/>
    <property type="match status" value="1"/>
</dbReference>
<dbReference type="Proteomes" id="UP000037460">
    <property type="component" value="Unassembled WGS sequence"/>
</dbReference>
<reference evidence="3" key="1">
    <citation type="journal article" date="2015" name="PLoS Genet.">
        <title>Genome Sequence and Transcriptome Analyses of Chrysochromulina tobin: Metabolic Tools for Enhanced Algal Fitness in the Prominent Order Prymnesiales (Haptophyceae).</title>
        <authorList>
            <person name="Hovde B.T."/>
            <person name="Deodato C.R."/>
            <person name="Hunsperger H.M."/>
            <person name="Ryken S.A."/>
            <person name="Yost W."/>
            <person name="Jha R.K."/>
            <person name="Patterson J."/>
            <person name="Monnat R.J. Jr."/>
            <person name="Barlow S.B."/>
            <person name="Starkenburg S.R."/>
            <person name="Cattolico R.A."/>
        </authorList>
    </citation>
    <scope>NUCLEOTIDE SEQUENCE</scope>
    <source>
        <strain evidence="3">CCMP291</strain>
    </source>
</reference>
<dbReference type="GO" id="GO:0005737">
    <property type="term" value="C:cytoplasm"/>
    <property type="evidence" value="ECO:0007669"/>
    <property type="project" value="TreeGrafter"/>
</dbReference>
<evidence type="ECO:0000313" key="3">
    <source>
        <dbReference type="Proteomes" id="UP000037460"/>
    </source>
</evidence>
<dbReference type="PANTHER" id="PTHR43920">
    <property type="entry name" value="CHLORIDE INTRACELLULAR CHANNEL, ISOFORM A"/>
    <property type="match status" value="1"/>
</dbReference>
<evidence type="ECO:0000313" key="2">
    <source>
        <dbReference type="EMBL" id="KOO34277.1"/>
    </source>
</evidence>
<dbReference type="SFLD" id="SFLDS00019">
    <property type="entry name" value="Glutathione_Transferase_(cytos"/>
    <property type="match status" value="1"/>
</dbReference>
<dbReference type="InterPro" id="IPR004045">
    <property type="entry name" value="Glutathione_S-Trfase_N"/>
</dbReference>
<dbReference type="GO" id="GO:0016020">
    <property type="term" value="C:membrane"/>
    <property type="evidence" value="ECO:0007669"/>
    <property type="project" value="TreeGrafter"/>
</dbReference>
<comment type="caution">
    <text evidence="2">The sequence shown here is derived from an EMBL/GenBank/DDBJ whole genome shotgun (WGS) entry which is preliminary data.</text>
</comment>
<dbReference type="GO" id="GO:0005254">
    <property type="term" value="F:chloride channel activity"/>
    <property type="evidence" value="ECO:0007669"/>
    <property type="project" value="TreeGrafter"/>
</dbReference>
<keyword evidence="3" id="KW-1185">Reference proteome</keyword>
<dbReference type="SUPFAM" id="SSF52833">
    <property type="entry name" value="Thioredoxin-like"/>
    <property type="match status" value="1"/>
</dbReference>
<name>A0A0M0K6M9_9EUKA</name>
<gene>
    <name evidence="2" type="ORF">Ctob_015743</name>
</gene>
<dbReference type="Pfam" id="PF13410">
    <property type="entry name" value="GST_C_2"/>
    <property type="match status" value="1"/>
</dbReference>